<comment type="caution">
    <text evidence="2">The sequence shown here is derived from an EMBL/GenBank/DDBJ whole genome shotgun (WGS) entry which is preliminary data.</text>
</comment>
<feature type="compositionally biased region" description="Polar residues" evidence="1">
    <location>
        <begin position="50"/>
        <end position="66"/>
    </location>
</feature>
<evidence type="ECO:0000313" key="3">
    <source>
        <dbReference type="Proteomes" id="UP001152561"/>
    </source>
</evidence>
<feature type="compositionally biased region" description="Basic and acidic residues" evidence="1">
    <location>
        <begin position="67"/>
        <end position="81"/>
    </location>
</feature>
<sequence>MQVQVQNKFDLLNKIEENEQKRVNQHSYETGRSNDNAESSDEAVCAIKATQESNGKKSGNTSNTQERQQRQKPHDNTRNWVEDSMVDDADHADNEMNGEVSNDDDEGTDIMADDVD</sequence>
<evidence type="ECO:0000313" key="2">
    <source>
        <dbReference type="EMBL" id="KAJ8526371.1"/>
    </source>
</evidence>
<reference evidence="3" key="1">
    <citation type="journal article" date="2023" name="Proc. Natl. Acad. Sci. U.S.A.">
        <title>Genomic and structural basis for evolution of tropane alkaloid biosynthesis.</title>
        <authorList>
            <person name="Wanga Y.-J."/>
            <person name="Taina T."/>
            <person name="Yua J.-Y."/>
            <person name="Lia J."/>
            <person name="Xua B."/>
            <person name="Chenc J."/>
            <person name="D'Auriad J.C."/>
            <person name="Huanga J.-P."/>
            <person name="Huanga S.-X."/>
        </authorList>
    </citation>
    <scope>NUCLEOTIDE SEQUENCE [LARGE SCALE GENOMIC DNA]</scope>
    <source>
        <strain evidence="3">cv. KIB-2019</strain>
    </source>
</reference>
<accession>A0A9Q1QU47</accession>
<dbReference type="EMBL" id="JAJAGQ010000024">
    <property type="protein sequence ID" value="KAJ8526371.1"/>
    <property type="molecule type" value="Genomic_DNA"/>
</dbReference>
<keyword evidence="3" id="KW-1185">Reference proteome</keyword>
<gene>
    <name evidence="2" type="ORF">K7X08_028848</name>
</gene>
<feature type="region of interest" description="Disordered" evidence="1">
    <location>
        <begin position="1"/>
        <end position="116"/>
    </location>
</feature>
<feature type="compositionally biased region" description="Acidic residues" evidence="1">
    <location>
        <begin position="101"/>
        <end position="116"/>
    </location>
</feature>
<feature type="compositionally biased region" description="Basic and acidic residues" evidence="1">
    <location>
        <begin position="11"/>
        <end position="22"/>
    </location>
</feature>
<evidence type="ECO:0000256" key="1">
    <source>
        <dbReference type="SAM" id="MobiDB-lite"/>
    </source>
</evidence>
<organism evidence="2 3">
    <name type="scientific">Anisodus acutangulus</name>
    <dbReference type="NCBI Taxonomy" id="402998"/>
    <lineage>
        <taxon>Eukaryota</taxon>
        <taxon>Viridiplantae</taxon>
        <taxon>Streptophyta</taxon>
        <taxon>Embryophyta</taxon>
        <taxon>Tracheophyta</taxon>
        <taxon>Spermatophyta</taxon>
        <taxon>Magnoliopsida</taxon>
        <taxon>eudicotyledons</taxon>
        <taxon>Gunneridae</taxon>
        <taxon>Pentapetalae</taxon>
        <taxon>asterids</taxon>
        <taxon>lamiids</taxon>
        <taxon>Solanales</taxon>
        <taxon>Solanaceae</taxon>
        <taxon>Solanoideae</taxon>
        <taxon>Hyoscyameae</taxon>
        <taxon>Anisodus</taxon>
    </lineage>
</organism>
<dbReference type="Proteomes" id="UP001152561">
    <property type="component" value="Unassembled WGS sequence"/>
</dbReference>
<dbReference type="AlphaFoldDB" id="A0A9Q1QU47"/>
<proteinExistence type="predicted"/>
<name>A0A9Q1QU47_9SOLA</name>
<protein>
    <submittedName>
        <fullName evidence="2">Uncharacterized protein</fullName>
    </submittedName>
</protein>
<feature type="compositionally biased region" description="Polar residues" evidence="1">
    <location>
        <begin position="25"/>
        <end position="37"/>
    </location>
</feature>